<name>A0A815ZAC1_9BILA</name>
<dbReference type="AlphaFoldDB" id="A0A815ZAC1"/>
<organism evidence="2 3">
    <name type="scientific">Adineta steineri</name>
    <dbReference type="NCBI Taxonomy" id="433720"/>
    <lineage>
        <taxon>Eukaryota</taxon>
        <taxon>Metazoa</taxon>
        <taxon>Spiralia</taxon>
        <taxon>Gnathifera</taxon>
        <taxon>Rotifera</taxon>
        <taxon>Eurotatoria</taxon>
        <taxon>Bdelloidea</taxon>
        <taxon>Adinetida</taxon>
        <taxon>Adinetidae</taxon>
        <taxon>Adineta</taxon>
    </lineage>
</organism>
<evidence type="ECO:0000313" key="3">
    <source>
        <dbReference type="Proteomes" id="UP000663832"/>
    </source>
</evidence>
<dbReference type="OrthoDB" id="9999716at2759"/>
<dbReference type="EMBL" id="CAJNOM010000960">
    <property type="protein sequence ID" value="CAF1581878.1"/>
    <property type="molecule type" value="Genomic_DNA"/>
</dbReference>
<protein>
    <submittedName>
        <fullName evidence="2">Uncharacterized protein</fullName>
    </submittedName>
</protein>
<comment type="caution">
    <text evidence="2">The sequence shown here is derived from an EMBL/GenBank/DDBJ whole genome shotgun (WGS) entry which is preliminary data.</text>
</comment>
<reference evidence="2" key="1">
    <citation type="submission" date="2021-02" db="EMBL/GenBank/DDBJ databases">
        <authorList>
            <person name="Nowell W R."/>
        </authorList>
    </citation>
    <scope>NUCLEOTIDE SEQUENCE</scope>
</reference>
<proteinExistence type="predicted"/>
<feature type="signal peptide" evidence="1">
    <location>
        <begin position="1"/>
        <end position="24"/>
    </location>
</feature>
<evidence type="ECO:0000313" key="2">
    <source>
        <dbReference type="EMBL" id="CAF1581878.1"/>
    </source>
</evidence>
<keyword evidence="1" id="KW-0732">Signal</keyword>
<keyword evidence="3" id="KW-1185">Reference proteome</keyword>
<sequence>MSHHWSLISILISIILFHITYIHSTPIHSEIPNHIVGGDSDEYQRIYNSFIYAVKSIANEPNSYERIKLLNQLRESLNRLCINGFFGATHAAACRQVVDVIHQTYANNHANDDENIDTSNEVHGIQKRFFCNGFIGCKSASG</sequence>
<accession>A0A815ZAC1</accession>
<evidence type="ECO:0000256" key="1">
    <source>
        <dbReference type="SAM" id="SignalP"/>
    </source>
</evidence>
<feature type="chain" id="PRO_5032568316" evidence="1">
    <location>
        <begin position="25"/>
        <end position="142"/>
    </location>
</feature>
<dbReference type="Proteomes" id="UP000663832">
    <property type="component" value="Unassembled WGS sequence"/>
</dbReference>
<gene>
    <name evidence="2" type="ORF">QVE165_LOCUS50136</name>
</gene>